<name>A0A9W6CWU1_9MICO</name>
<evidence type="ECO:0000313" key="1">
    <source>
        <dbReference type="EMBL" id="GLI27125.1"/>
    </source>
</evidence>
<dbReference type="GO" id="GO:0016491">
    <property type="term" value="F:oxidoreductase activity"/>
    <property type="evidence" value="ECO:0007669"/>
    <property type="project" value="InterPro"/>
</dbReference>
<organism evidence="1 2">
    <name type="scientific">Agromyces rhizosphaerae</name>
    <dbReference type="NCBI Taxonomy" id="88374"/>
    <lineage>
        <taxon>Bacteria</taxon>
        <taxon>Bacillati</taxon>
        <taxon>Actinomycetota</taxon>
        <taxon>Actinomycetes</taxon>
        <taxon>Micrococcales</taxon>
        <taxon>Microbacteriaceae</taxon>
        <taxon>Agromyces</taxon>
    </lineage>
</organism>
<protein>
    <recommendedName>
        <fullName evidence="3">Nitroreductase family deazaflavin-dependent oxidoreductase</fullName>
    </recommendedName>
</protein>
<sequence>MRTASRRFALRVARMFRRPATRWARAGRGNFALVVHRGRRSGRPYETPVQAVPIDGGFVVSLPYGADVHWLQNIRAAGECELITRGSTFAVERISVVAAQRRGASPRRHAQRNAAVILHTPTVPVGDRRTEP</sequence>
<dbReference type="AlphaFoldDB" id="A0A9W6CWU1"/>
<dbReference type="InterPro" id="IPR004378">
    <property type="entry name" value="F420H2_quin_Rdtase"/>
</dbReference>
<dbReference type="Gene3D" id="2.30.110.10">
    <property type="entry name" value="Electron Transport, Fmn-binding Protein, Chain A"/>
    <property type="match status" value="1"/>
</dbReference>
<dbReference type="RefSeq" id="WP_281883394.1">
    <property type="nucleotide sequence ID" value="NZ_BSDP01000001.1"/>
</dbReference>
<dbReference type="InterPro" id="IPR012349">
    <property type="entry name" value="Split_barrel_FMN-bd"/>
</dbReference>
<gene>
    <name evidence="1" type="ORF">ARHIZOSPH14_13670</name>
</gene>
<reference evidence="1" key="1">
    <citation type="submission" date="2022-12" db="EMBL/GenBank/DDBJ databases">
        <title>Reference genome sequencing for broad-spectrum identification of bacterial and archaeal isolates by mass spectrometry.</title>
        <authorList>
            <person name="Sekiguchi Y."/>
            <person name="Tourlousse D.M."/>
        </authorList>
    </citation>
    <scope>NUCLEOTIDE SEQUENCE</scope>
    <source>
        <strain evidence="1">14</strain>
    </source>
</reference>
<comment type="caution">
    <text evidence="1">The sequence shown here is derived from an EMBL/GenBank/DDBJ whole genome shotgun (WGS) entry which is preliminary data.</text>
</comment>
<accession>A0A9W6CWU1</accession>
<dbReference type="Proteomes" id="UP001144396">
    <property type="component" value="Unassembled WGS sequence"/>
</dbReference>
<evidence type="ECO:0008006" key="3">
    <source>
        <dbReference type="Google" id="ProtNLM"/>
    </source>
</evidence>
<dbReference type="EMBL" id="BSDP01000001">
    <property type="protein sequence ID" value="GLI27125.1"/>
    <property type="molecule type" value="Genomic_DNA"/>
</dbReference>
<proteinExistence type="predicted"/>
<keyword evidence="2" id="KW-1185">Reference proteome</keyword>
<evidence type="ECO:0000313" key="2">
    <source>
        <dbReference type="Proteomes" id="UP001144396"/>
    </source>
</evidence>
<dbReference type="NCBIfam" id="TIGR00026">
    <property type="entry name" value="hi_GC_TIGR00026"/>
    <property type="match status" value="1"/>
</dbReference>